<proteinExistence type="predicted"/>
<dbReference type="EMBL" id="JAACFV010000076">
    <property type="protein sequence ID" value="KAF7507019.1"/>
    <property type="molecule type" value="Genomic_DNA"/>
</dbReference>
<dbReference type="AlphaFoldDB" id="A0A8H7AGI2"/>
<gene>
    <name evidence="1" type="ORF">GJ744_011043</name>
</gene>
<organism evidence="1 2">
    <name type="scientific">Endocarpon pusillum</name>
    <dbReference type="NCBI Taxonomy" id="364733"/>
    <lineage>
        <taxon>Eukaryota</taxon>
        <taxon>Fungi</taxon>
        <taxon>Dikarya</taxon>
        <taxon>Ascomycota</taxon>
        <taxon>Pezizomycotina</taxon>
        <taxon>Eurotiomycetes</taxon>
        <taxon>Chaetothyriomycetidae</taxon>
        <taxon>Verrucariales</taxon>
        <taxon>Verrucariaceae</taxon>
        <taxon>Endocarpon</taxon>
    </lineage>
</organism>
<comment type="caution">
    <text evidence="1">The sequence shown here is derived from an EMBL/GenBank/DDBJ whole genome shotgun (WGS) entry which is preliminary data.</text>
</comment>
<evidence type="ECO:0000313" key="1">
    <source>
        <dbReference type="EMBL" id="KAF7507019.1"/>
    </source>
</evidence>
<protein>
    <submittedName>
        <fullName evidence="1">Uncharacterized protein</fullName>
    </submittedName>
</protein>
<dbReference type="Proteomes" id="UP000606974">
    <property type="component" value="Unassembled WGS sequence"/>
</dbReference>
<reference evidence="1" key="1">
    <citation type="submission" date="2020-02" db="EMBL/GenBank/DDBJ databases">
        <authorList>
            <person name="Palmer J.M."/>
        </authorList>
    </citation>
    <scope>NUCLEOTIDE SEQUENCE</scope>
    <source>
        <strain evidence="1">EPUS1.4</strain>
        <tissue evidence="1">Thallus</tissue>
    </source>
</reference>
<keyword evidence="2" id="KW-1185">Reference proteome</keyword>
<name>A0A8H7AGI2_9EURO</name>
<sequence>MSAFDETTKDIVKPTKLAECHWQVKKQRLGIRRSSDSKSAKCTDYVGAFNEV</sequence>
<evidence type="ECO:0000313" key="2">
    <source>
        <dbReference type="Proteomes" id="UP000606974"/>
    </source>
</evidence>
<accession>A0A8H7AGI2</accession>